<gene>
    <name evidence="2" type="ORF">ISN45_Aa06g016730</name>
</gene>
<evidence type="ECO:0000313" key="2">
    <source>
        <dbReference type="EMBL" id="KAG7550940.1"/>
    </source>
</evidence>
<dbReference type="InterPro" id="IPR006525">
    <property type="entry name" value="Cystatin-related_pln"/>
</dbReference>
<evidence type="ECO:0000256" key="1">
    <source>
        <dbReference type="SAM" id="MobiDB-lite"/>
    </source>
</evidence>
<accession>A0A8T1YWW9</accession>
<dbReference type="PANTHER" id="PTHR31228">
    <property type="entry name" value="CYSTATIN/MONELLIN SUPERFAMILY PROTEIN"/>
    <property type="match status" value="1"/>
</dbReference>
<comment type="caution">
    <text evidence="2">The sequence shown here is derived from an EMBL/GenBank/DDBJ whole genome shotgun (WGS) entry which is preliminary data.</text>
</comment>
<reference evidence="2 3" key="1">
    <citation type="submission" date="2020-12" db="EMBL/GenBank/DDBJ databases">
        <title>Concerted genomic and epigenomic changes stabilize Arabidopsis allopolyploids.</title>
        <authorList>
            <person name="Chen Z."/>
        </authorList>
    </citation>
    <scope>NUCLEOTIDE SEQUENCE [LARGE SCALE GENOMIC DNA]</scope>
    <source>
        <strain evidence="2">Allo738</strain>
        <tissue evidence="2">Leaf</tissue>
    </source>
</reference>
<dbReference type="Proteomes" id="UP000694240">
    <property type="component" value="Chromosome 11"/>
</dbReference>
<dbReference type="NCBIfam" id="TIGR01638">
    <property type="entry name" value="Atha_cystat_rel"/>
    <property type="match status" value="1"/>
</dbReference>
<sequence length="202" mass="22630">MAPESTAKEASMTDMGNSSLMEEHKVEEEEEDEGSDMISTEDINTCQDQNRSGMWTATMVVNTNPILKIVKFSPTRKVIKNTVSASVRLLRGFIPEPLSGIYPIKYLDEIAYRNMTARELMTNLANLCVKKLNDEKGKTVELVEIVRAIESGGARWNSYITFMAREYPNGPLVEYQAKVMNYAGNAKPPFPILCRPSPEISV</sequence>
<dbReference type="AlphaFoldDB" id="A0A8T1YWW9"/>
<proteinExistence type="predicted"/>
<evidence type="ECO:0000313" key="3">
    <source>
        <dbReference type="Proteomes" id="UP000694240"/>
    </source>
</evidence>
<keyword evidence="3" id="KW-1185">Reference proteome</keyword>
<name>A0A8T1YWW9_9BRAS</name>
<protein>
    <submittedName>
        <fullName evidence="2">Cystatin-related plant</fullName>
    </submittedName>
</protein>
<organism evidence="2 3">
    <name type="scientific">Arabidopsis thaliana x Arabidopsis arenosa</name>
    <dbReference type="NCBI Taxonomy" id="1240361"/>
    <lineage>
        <taxon>Eukaryota</taxon>
        <taxon>Viridiplantae</taxon>
        <taxon>Streptophyta</taxon>
        <taxon>Embryophyta</taxon>
        <taxon>Tracheophyta</taxon>
        <taxon>Spermatophyta</taxon>
        <taxon>Magnoliopsida</taxon>
        <taxon>eudicotyledons</taxon>
        <taxon>Gunneridae</taxon>
        <taxon>Pentapetalae</taxon>
        <taxon>rosids</taxon>
        <taxon>malvids</taxon>
        <taxon>Brassicales</taxon>
        <taxon>Brassicaceae</taxon>
        <taxon>Camelineae</taxon>
        <taxon>Arabidopsis</taxon>
    </lineage>
</organism>
<feature type="region of interest" description="Disordered" evidence="1">
    <location>
        <begin position="1"/>
        <end position="37"/>
    </location>
</feature>
<dbReference type="EMBL" id="JAEFBK010000011">
    <property type="protein sequence ID" value="KAG7550940.1"/>
    <property type="molecule type" value="Genomic_DNA"/>
</dbReference>
<dbReference type="PANTHER" id="PTHR31228:SF40">
    <property type="entry name" value="CYSTATIN_MONELLIN SUPERFAMILY PROTEIN"/>
    <property type="match status" value="1"/>
</dbReference>